<keyword evidence="3 5" id="KW-0378">Hydrolase</keyword>
<evidence type="ECO:0000259" key="6">
    <source>
        <dbReference type="PROSITE" id="PS50853"/>
    </source>
</evidence>
<protein>
    <recommendedName>
        <fullName evidence="6">Fibronectin type-III domain-containing protein</fullName>
    </recommendedName>
</protein>
<feature type="active site" description="Charge relay system" evidence="5">
    <location>
        <position position="202"/>
    </location>
</feature>
<reference evidence="7 8" key="1">
    <citation type="submission" date="2021-12" db="EMBL/GenBank/DDBJ databases">
        <title>Genome sequencing of bacteria with rrn-lacking chromosome and rrn-plasmid.</title>
        <authorList>
            <person name="Anda M."/>
            <person name="Iwasaki W."/>
        </authorList>
    </citation>
    <scope>NUCLEOTIDE SEQUENCE [LARGE SCALE GENOMIC DNA]</scope>
    <source>
        <strain evidence="7 8">NBRC 15940</strain>
    </source>
</reference>
<dbReference type="Proteomes" id="UP001310022">
    <property type="component" value="Unassembled WGS sequence"/>
</dbReference>
<dbReference type="InterPro" id="IPR026444">
    <property type="entry name" value="Secre_tail"/>
</dbReference>
<dbReference type="InterPro" id="IPR051048">
    <property type="entry name" value="Peptidase_S8/S53_subtilisin"/>
</dbReference>
<sequence length="2506" mass="279019">MKILFQFILIWLLSFSGLLAHSQTPRMADEYIPGKVRIKFKPESINQASNLRLAPGEESPFIGIQSIDAVSEKANIIKMKRVFPFSEKFEAKHRKHGLHLWYELDFDEATNPEEIVKAYEGLGDLDLVKPVFRKINLGADQEAVAFKTTATEDSVMFNDPMLEQQWHYENDGTVGLAGYDISLAEAWSQVSGSSDVIVAIVDQGVDVFHEDLKQNIWVNEAELYGEPGVDDDGNGYIDDIYGVNFRLGGEITPGDHGTHVAGTVGAVSNNGIGVSGVAGGDGSGNGVKMMSCQVFDERAPGGSNFAEAIIYGADMGAVISQNSWGYNLPGYYEPEVLEAIQYFIEEAGTDASGNQVGPMKGGIVIFAAGNASTNEKIYPGAFEEVLAVAATGPSGLPAPYTNHGDYIDISAPGGDMSNFGNEGGILSTLRGNKYGMMEGTSMACPHVSGVAALVVSEFGGEGFTAETLKRIMLNSVDKFDFDHGGNFGKGALNARKALLDDNRLPPRPIDDLRAAEVFHNEVTLEWTVPSDEDGNNAALYYLAISDQEITAENFEQLPRYIIQNNLQIGETFDLRINGLFKETDYWFALKSEDSFENLSEISNILAVTTTRVPAFMADTRKMQFTIDVNENTTDAQEMKFSNVGDGIIYWQGSVRNEDIFNLPDSLQNAAAAATTTQTITYEGPKAPETEMASMMAGVQQLQEQTLSVEENMLAQGSWDNKSHWDGDVTEFVYGMSYERGFGPAFLAGTGDSNAGLIFATRFDLPWGYEFNLTHIEALMFPTSSSLPINIEIKKGGRNNLEEAETVYTQEYYADTANVFQYYRMPLYRPQMIQENETFWVVLHFPREMANPLAMELTGNEELFKFMYSRNNGLYFEPAYSFLQRSATPMMSVLSSGTDGSYVFLNPKTGEIEGGQHQQVEATIDAEHLTNGYHLASLGIWTNDPNKPISNVEVLVEVKGQVPAVDLEKTHEVKAFTQLENEILLEIENIGFADMHIEGVALENSANTIEMGWEADSVVELQALKSIELPLLFTPVNKGIVKETVLLKTQEGDFKVFVDFLVEEAPELNPGLSESNVTIAYTDQKELELTISNTSAEGDLEFDLSQYSDQHHASGNLLTKLDYAMSASEHPEQISQWAKLKDFGVEYNRDSADLSIDLEMRFPFFEQVMTHASFNQNGTFTHYINGKMEAFKPQGAWIWVDKVYHHNFGDYAAFHVIGNWMENNNGIRVRDRVEYQVLMHRDGTIQYRYVDVSAIKADDDYRILLAGLDHQDKMVYRDEDQQDLEVKNGTVITFAPTVPLSMVRTATPAKGKVRPGESATVKVTLDPSYFQLFEGHYQDEIIITSNTPAKEDRLPLEIEVEGEAAVLFPEKVVLDSIFVDIATPTQIVVENTGSASMTLDAASTNLAELTLDVDLSQSITIPAGANTVLPLTFLPLEDKEYNGVVDLELTVNGQATTASVVFQAFSRPDSRFTHNLPLPINEDLSQSGKKMIPFALTNTSEEVPLHYAFTNGLYSRVYADEIAEVDSLFTAYGDYGYSWIYSSEEYPFYKWDDLKMKGEKLKWEEEGKTSTLELPFEFTFFDEAFDQLWISKRGYVSVVEQEDDLPFTGFSDEDQFAGIIAPYAGSLIPTEGEEYILYLVDEERVLLQWDNFGSDPEDPGAIGVVTFQLEIRADGRILFHYKDVETWGGLLMFGLESADQQYVFHDPLAIIQSYSGITDESSIAIMPPTRGIIPAGESAQFELELSAADILQSGEFEDTLHIFTNSNQQAQESLPIALSYRGMPALEGPAAINFGEVIIDQNLVLLDSIQLFNPGHESTLITHIFDQGLEGFQLFDENGVALNIFNGELQKPLEIPASNSYQLKVAVEVVSTGDIAGKLSFDSNAGDYELGINAQVKDSPVFDWTPEDQEFTLTSRDTLSYGFEIKNLGETKMTFEAFAAAIPTDTSLPEPQVVEEIGRMQTEKPLEVKQFSQELKESFDGVYTLFQEANPMAFSIKLKSPKGGFQLTHFKMFNNFVRIKEYAHIFVYFDGDTPTTGTKMYDQKFVIDRVIEDEWTYFELDRPLYIPEGQEFYLVCVQPAGDYGIPKYIGYETTMDSTRTKTMYESLRRSDGSYYWINPDPFRNNPGKIWKFRAVTAASAKDTWVELDAAQGVIEGGAAQKVEAKIIGPKTQSGKQTTYVYVNTDDTSNRNNQFEIVANVNGAPEFEFVPNQYEDTLQLQETDEQIYNYLFSDPEGDEVTASFLASKEDMGDLKVRFKQIDGHTAQLKIETDYEDEGVYTLPVKIEDPLGNFTVDSVKLEVTHRNRAPELNEEHRVIYLNLKGESSITLYPEDLFEDPDGDSFSLLAGNYNPEIVDLAFGDQVMGLHALQEGTAALIVAADDGKEDGFVYDIIYVVVLNDPDAVNGKPNGNELSEIVLRDHNTDCVFFPNPVTDRELNIAYALENNGSIQFDLFNSMGGKVYSHRKNVKGKGAFLETLELDQLQPGLYIGVFTIDGTSILSQKVLIE</sequence>
<evidence type="ECO:0000256" key="1">
    <source>
        <dbReference type="ARBA" id="ARBA00011073"/>
    </source>
</evidence>
<dbReference type="InterPro" id="IPR023828">
    <property type="entry name" value="Peptidase_S8_Ser-AS"/>
</dbReference>
<keyword evidence="2 5" id="KW-0645">Protease</keyword>
<dbReference type="PANTHER" id="PTHR43399:SF4">
    <property type="entry name" value="CELL WALL-ASSOCIATED PROTEASE"/>
    <property type="match status" value="1"/>
</dbReference>
<dbReference type="InterPro" id="IPR015500">
    <property type="entry name" value="Peptidase_S8_subtilisin-rel"/>
</dbReference>
<feature type="domain" description="Fibronectin type-III" evidence="6">
    <location>
        <begin position="508"/>
        <end position="613"/>
    </location>
</feature>
<dbReference type="InterPro" id="IPR003961">
    <property type="entry name" value="FN3_dom"/>
</dbReference>
<dbReference type="InterPro" id="IPR013783">
    <property type="entry name" value="Ig-like_fold"/>
</dbReference>
<dbReference type="GO" id="GO:0006508">
    <property type="term" value="P:proteolysis"/>
    <property type="evidence" value="ECO:0007669"/>
    <property type="project" value="UniProtKB-KW"/>
</dbReference>
<dbReference type="Pfam" id="PF00082">
    <property type="entry name" value="Peptidase_S8"/>
    <property type="match status" value="1"/>
</dbReference>
<dbReference type="InterPro" id="IPR022398">
    <property type="entry name" value="Peptidase_S8_His-AS"/>
</dbReference>
<proteinExistence type="inferred from homology"/>
<dbReference type="PRINTS" id="PR00723">
    <property type="entry name" value="SUBTILISIN"/>
</dbReference>
<accession>A0AAN4W272</accession>
<dbReference type="RefSeq" id="WP_338238449.1">
    <property type="nucleotide sequence ID" value="NZ_BQKE01000002.1"/>
</dbReference>
<keyword evidence="8" id="KW-1185">Reference proteome</keyword>
<evidence type="ECO:0000313" key="8">
    <source>
        <dbReference type="Proteomes" id="UP001310022"/>
    </source>
</evidence>
<dbReference type="Pfam" id="PF18962">
    <property type="entry name" value="Por_Secre_tail"/>
    <property type="match status" value="1"/>
</dbReference>
<dbReference type="SUPFAM" id="SSF52743">
    <property type="entry name" value="Subtilisin-like"/>
    <property type="match status" value="1"/>
</dbReference>
<evidence type="ECO:0000256" key="4">
    <source>
        <dbReference type="ARBA" id="ARBA00022825"/>
    </source>
</evidence>
<evidence type="ECO:0000313" key="7">
    <source>
        <dbReference type="EMBL" id="GJM63258.1"/>
    </source>
</evidence>
<comment type="similarity">
    <text evidence="1 5">Belongs to the peptidase S8 family.</text>
</comment>
<dbReference type="PROSITE" id="PS50853">
    <property type="entry name" value="FN3"/>
    <property type="match status" value="1"/>
</dbReference>
<evidence type="ECO:0000256" key="5">
    <source>
        <dbReference type="PROSITE-ProRule" id="PRU01240"/>
    </source>
</evidence>
<feature type="active site" description="Charge relay system" evidence="5">
    <location>
        <position position="441"/>
    </location>
</feature>
<dbReference type="PROSITE" id="PS51892">
    <property type="entry name" value="SUBTILASE"/>
    <property type="match status" value="1"/>
</dbReference>
<gene>
    <name evidence="7" type="ORF">PEDI_38100</name>
</gene>
<dbReference type="PANTHER" id="PTHR43399">
    <property type="entry name" value="SUBTILISIN-RELATED"/>
    <property type="match status" value="1"/>
</dbReference>
<dbReference type="EMBL" id="BQKE01000002">
    <property type="protein sequence ID" value="GJM63258.1"/>
    <property type="molecule type" value="Genomic_DNA"/>
</dbReference>
<dbReference type="InterPro" id="IPR036852">
    <property type="entry name" value="Peptidase_S8/S53_dom_sf"/>
</dbReference>
<dbReference type="PROSITE" id="PS00137">
    <property type="entry name" value="SUBTILASE_HIS"/>
    <property type="match status" value="1"/>
</dbReference>
<dbReference type="PROSITE" id="PS00138">
    <property type="entry name" value="SUBTILASE_SER"/>
    <property type="match status" value="1"/>
</dbReference>
<keyword evidence="4 5" id="KW-0720">Serine protease</keyword>
<feature type="active site" description="Charge relay system" evidence="5">
    <location>
        <position position="256"/>
    </location>
</feature>
<organism evidence="7 8">
    <name type="scientific">Persicobacter diffluens</name>
    <dbReference type="NCBI Taxonomy" id="981"/>
    <lineage>
        <taxon>Bacteria</taxon>
        <taxon>Pseudomonadati</taxon>
        <taxon>Bacteroidota</taxon>
        <taxon>Cytophagia</taxon>
        <taxon>Cytophagales</taxon>
        <taxon>Persicobacteraceae</taxon>
        <taxon>Persicobacter</taxon>
    </lineage>
</organism>
<dbReference type="InterPro" id="IPR036116">
    <property type="entry name" value="FN3_sf"/>
</dbReference>
<comment type="caution">
    <text evidence="7">The sequence shown here is derived from an EMBL/GenBank/DDBJ whole genome shotgun (WGS) entry which is preliminary data.</text>
</comment>
<dbReference type="SUPFAM" id="SSF49265">
    <property type="entry name" value="Fibronectin type III"/>
    <property type="match status" value="1"/>
</dbReference>
<evidence type="ECO:0000256" key="3">
    <source>
        <dbReference type="ARBA" id="ARBA00022801"/>
    </source>
</evidence>
<dbReference type="Gene3D" id="2.60.40.10">
    <property type="entry name" value="Immunoglobulins"/>
    <property type="match status" value="1"/>
</dbReference>
<name>A0AAN4W272_9BACT</name>
<dbReference type="Gene3D" id="3.40.50.200">
    <property type="entry name" value="Peptidase S8/S53 domain"/>
    <property type="match status" value="1"/>
</dbReference>
<dbReference type="InterPro" id="IPR000209">
    <property type="entry name" value="Peptidase_S8/S53_dom"/>
</dbReference>
<evidence type="ECO:0000256" key="2">
    <source>
        <dbReference type="ARBA" id="ARBA00022670"/>
    </source>
</evidence>
<dbReference type="GO" id="GO:0004252">
    <property type="term" value="F:serine-type endopeptidase activity"/>
    <property type="evidence" value="ECO:0007669"/>
    <property type="project" value="UniProtKB-UniRule"/>
</dbReference>